<protein>
    <recommendedName>
        <fullName evidence="2">DUF3074 domain-containing protein</fullName>
    </recommendedName>
</protein>
<evidence type="ECO:0000313" key="4">
    <source>
        <dbReference type="Proteomes" id="UP000759537"/>
    </source>
</evidence>
<keyword evidence="4" id="KW-1185">Reference proteome</keyword>
<gene>
    <name evidence="3" type="ORF">DFH94DRAFT_68385</name>
</gene>
<dbReference type="AlphaFoldDB" id="A0A9P5MTY7"/>
<dbReference type="InterPro" id="IPR023393">
    <property type="entry name" value="START-like_dom_sf"/>
</dbReference>
<evidence type="ECO:0000256" key="1">
    <source>
        <dbReference type="SAM" id="MobiDB-lite"/>
    </source>
</evidence>
<dbReference type="OrthoDB" id="6423603at2759"/>
<comment type="caution">
    <text evidence="3">The sequence shown here is derived from an EMBL/GenBank/DDBJ whole genome shotgun (WGS) entry which is preliminary data.</text>
</comment>
<dbReference type="Pfam" id="PF11274">
    <property type="entry name" value="DUF3074"/>
    <property type="match status" value="1"/>
</dbReference>
<dbReference type="Gene3D" id="3.30.530.20">
    <property type="match status" value="1"/>
</dbReference>
<dbReference type="PANTHER" id="PTHR40370:SF1">
    <property type="entry name" value="DUF3074 DOMAIN-CONTAINING PROTEIN"/>
    <property type="match status" value="1"/>
</dbReference>
<name>A0A9P5MTY7_9AGAM</name>
<evidence type="ECO:0000313" key="3">
    <source>
        <dbReference type="EMBL" id="KAF8478719.1"/>
    </source>
</evidence>
<reference evidence="3" key="1">
    <citation type="submission" date="2019-10" db="EMBL/GenBank/DDBJ databases">
        <authorList>
            <consortium name="DOE Joint Genome Institute"/>
            <person name="Kuo A."/>
            <person name="Miyauchi S."/>
            <person name="Kiss E."/>
            <person name="Drula E."/>
            <person name="Kohler A."/>
            <person name="Sanchez-Garcia M."/>
            <person name="Andreopoulos B."/>
            <person name="Barry K.W."/>
            <person name="Bonito G."/>
            <person name="Buee M."/>
            <person name="Carver A."/>
            <person name="Chen C."/>
            <person name="Cichocki N."/>
            <person name="Clum A."/>
            <person name="Culley D."/>
            <person name="Crous P.W."/>
            <person name="Fauchery L."/>
            <person name="Girlanda M."/>
            <person name="Hayes R."/>
            <person name="Keri Z."/>
            <person name="LaButti K."/>
            <person name="Lipzen A."/>
            <person name="Lombard V."/>
            <person name="Magnuson J."/>
            <person name="Maillard F."/>
            <person name="Morin E."/>
            <person name="Murat C."/>
            <person name="Nolan M."/>
            <person name="Ohm R."/>
            <person name="Pangilinan J."/>
            <person name="Pereira M."/>
            <person name="Perotto S."/>
            <person name="Peter M."/>
            <person name="Riley R."/>
            <person name="Sitrit Y."/>
            <person name="Stielow B."/>
            <person name="Szollosi G."/>
            <person name="Zifcakova L."/>
            <person name="Stursova M."/>
            <person name="Spatafora J.W."/>
            <person name="Tedersoo L."/>
            <person name="Vaario L.-M."/>
            <person name="Yamada A."/>
            <person name="Yan M."/>
            <person name="Wang P."/>
            <person name="Xu J."/>
            <person name="Bruns T."/>
            <person name="Baldrian P."/>
            <person name="Vilgalys R."/>
            <person name="Henrissat B."/>
            <person name="Grigoriev I.V."/>
            <person name="Hibbett D."/>
            <person name="Nagy L.G."/>
            <person name="Martin F.M."/>
        </authorList>
    </citation>
    <scope>NUCLEOTIDE SEQUENCE</scope>
    <source>
        <strain evidence="3">Prilba</strain>
    </source>
</reference>
<accession>A0A9P5MTY7</accession>
<reference evidence="3" key="2">
    <citation type="journal article" date="2020" name="Nat. Commun.">
        <title>Large-scale genome sequencing of mycorrhizal fungi provides insights into the early evolution of symbiotic traits.</title>
        <authorList>
            <person name="Miyauchi S."/>
            <person name="Kiss E."/>
            <person name="Kuo A."/>
            <person name="Drula E."/>
            <person name="Kohler A."/>
            <person name="Sanchez-Garcia M."/>
            <person name="Morin E."/>
            <person name="Andreopoulos B."/>
            <person name="Barry K.W."/>
            <person name="Bonito G."/>
            <person name="Buee M."/>
            <person name="Carver A."/>
            <person name="Chen C."/>
            <person name="Cichocki N."/>
            <person name="Clum A."/>
            <person name="Culley D."/>
            <person name="Crous P.W."/>
            <person name="Fauchery L."/>
            <person name="Girlanda M."/>
            <person name="Hayes R.D."/>
            <person name="Keri Z."/>
            <person name="LaButti K."/>
            <person name="Lipzen A."/>
            <person name="Lombard V."/>
            <person name="Magnuson J."/>
            <person name="Maillard F."/>
            <person name="Murat C."/>
            <person name="Nolan M."/>
            <person name="Ohm R.A."/>
            <person name="Pangilinan J."/>
            <person name="Pereira M.F."/>
            <person name="Perotto S."/>
            <person name="Peter M."/>
            <person name="Pfister S."/>
            <person name="Riley R."/>
            <person name="Sitrit Y."/>
            <person name="Stielow J.B."/>
            <person name="Szollosi G."/>
            <person name="Zifcakova L."/>
            <person name="Stursova M."/>
            <person name="Spatafora J.W."/>
            <person name="Tedersoo L."/>
            <person name="Vaario L.M."/>
            <person name="Yamada A."/>
            <person name="Yan M."/>
            <person name="Wang P."/>
            <person name="Xu J."/>
            <person name="Bruns T."/>
            <person name="Baldrian P."/>
            <person name="Vilgalys R."/>
            <person name="Dunand C."/>
            <person name="Henrissat B."/>
            <person name="Grigoriev I.V."/>
            <person name="Hibbett D."/>
            <person name="Nagy L.G."/>
            <person name="Martin F.M."/>
        </authorList>
    </citation>
    <scope>NUCLEOTIDE SEQUENCE</scope>
    <source>
        <strain evidence="3">Prilba</strain>
    </source>
</reference>
<dbReference type="EMBL" id="WHVB01000011">
    <property type="protein sequence ID" value="KAF8478719.1"/>
    <property type="molecule type" value="Genomic_DNA"/>
</dbReference>
<feature type="domain" description="DUF3074" evidence="2">
    <location>
        <begin position="64"/>
        <end position="227"/>
    </location>
</feature>
<proteinExistence type="predicted"/>
<dbReference type="PANTHER" id="PTHR40370">
    <property type="entry name" value="EXPRESSED PROTEIN"/>
    <property type="match status" value="1"/>
</dbReference>
<organism evidence="3 4">
    <name type="scientific">Russula ochroleuca</name>
    <dbReference type="NCBI Taxonomy" id="152965"/>
    <lineage>
        <taxon>Eukaryota</taxon>
        <taxon>Fungi</taxon>
        <taxon>Dikarya</taxon>
        <taxon>Basidiomycota</taxon>
        <taxon>Agaricomycotina</taxon>
        <taxon>Agaricomycetes</taxon>
        <taxon>Russulales</taxon>
        <taxon>Russulaceae</taxon>
        <taxon>Russula</taxon>
    </lineage>
</organism>
<evidence type="ECO:0000259" key="2">
    <source>
        <dbReference type="Pfam" id="PF11274"/>
    </source>
</evidence>
<dbReference type="SUPFAM" id="SSF55961">
    <property type="entry name" value="Bet v1-like"/>
    <property type="match status" value="1"/>
</dbReference>
<feature type="region of interest" description="Disordered" evidence="1">
    <location>
        <begin position="232"/>
        <end position="258"/>
    </location>
</feature>
<dbReference type="InterPro" id="IPR024500">
    <property type="entry name" value="DUF3074"/>
</dbReference>
<sequence>MSSGFKLTIAQELRLDELPSDEQVIVAAREVLEATKDWKKGKAYDKKTVQTYSSPKGPGDGAPWHCRVSEHAPAQIIFDELWSKLGSSNHSEYEKEYIEAVKKATLVKKISPTQEIWTMCYEFSSFGISPRVFTVLQVIHYESSSPRTGIFISIPIDLTSDSELAKLEEKGVKGRYVSVESIKELPSGNTEWRMATSSSPGGRIPTFVVESTMASSISADVPHFLRWFQSTRPASESQEQDPRQDLPVVTVTSPSPAL</sequence>
<dbReference type="Proteomes" id="UP000759537">
    <property type="component" value="Unassembled WGS sequence"/>
</dbReference>